<evidence type="ECO:0000259" key="1">
    <source>
        <dbReference type="PROSITE" id="PS50011"/>
    </source>
</evidence>
<dbReference type="PROSITE" id="PS50011">
    <property type="entry name" value="PROTEIN_KINASE_DOM"/>
    <property type="match status" value="1"/>
</dbReference>
<evidence type="ECO:0000313" key="2">
    <source>
        <dbReference type="EMBL" id="KAA8546880.1"/>
    </source>
</evidence>
<gene>
    <name evidence="2" type="ORF">F0562_003309</name>
</gene>
<dbReference type="Gene3D" id="1.10.510.10">
    <property type="entry name" value="Transferase(Phosphotransferase) domain 1"/>
    <property type="match status" value="1"/>
</dbReference>
<dbReference type="PANTHER" id="PTHR48003">
    <property type="entry name" value="OS07G0626500 PROTEIN"/>
    <property type="match status" value="1"/>
</dbReference>
<protein>
    <recommendedName>
        <fullName evidence="1">Protein kinase domain-containing protein</fullName>
    </recommendedName>
</protein>
<dbReference type="OrthoDB" id="1712838at2759"/>
<organism evidence="2 3">
    <name type="scientific">Nyssa sinensis</name>
    <dbReference type="NCBI Taxonomy" id="561372"/>
    <lineage>
        <taxon>Eukaryota</taxon>
        <taxon>Viridiplantae</taxon>
        <taxon>Streptophyta</taxon>
        <taxon>Embryophyta</taxon>
        <taxon>Tracheophyta</taxon>
        <taxon>Spermatophyta</taxon>
        <taxon>Magnoliopsida</taxon>
        <taxon>eudicotyledons</taxon>
        <taxon>Gunneridae</taxon>
        <taxon>Pentapetalae</taxon>
        <taxon>asterids</taxon>
        <taxon>Cornales</taxon>
        <taxon>Nyssaceae</taxon>
        <taxon>Nyssa</taxon>
    </lineage>
</organism>
<dbReference type="GO" id="GO:0005524">
    <property type="term" value="F:ATP binding"/>
    <property type="evidence" value="ECO:0007669"/>
    <property type="project" value="InterPro"/>
</dbReference>
<sequence>MQRQRLGGSDPYACLTDYGLHRLMMPAGIAEQTLNLGAFGYCAPELATATKPVLLFRADVYAFGVILME</sequence>
<feature type="domain" description="Protein kinase" evidence="1">
    <location>
        <begin position="1"/>
        <end position="69"/>
    </location>
</feature>
<evidence type="ECO:0000313" key="3">
    <source>
        <dbReference type="Proteomes" id="UP000325577"/>
    </source>
</evidence>
<dbReference type="AlphaFoldDB" id="A0A5J5BY46"/>
<dbReference type="Proteomes" id="UP000325577">
    <property type="component" value="Linkage Group LG1"/>
</dbReference>
<name>A0A5J5BY46_9ASTE</name>
<dbReference type="InterPro" id="IPR053059">
    <property type="entry name" value="Inactive_SerThr-Kinase_ABA"/>
</dbReference>
<keyword evidence="3" id="KW-1185">Reference proteome</keyword>
<dbReference type="SUPFAM" id="SSF56112">
    <property type="entry name" value="Protein kinase-like (PK-like)"/>
    <property type="match status" value="1"/>
</dbReference>
<reference evidence="2 3" key="1">
    <citation type="submission" date="2019-09" db="EMBL/GenBank/DDBJ databases">
        <title>A chromosome-level genome assembly of the Chinese tupelo Nyssa sinensis.</title>
        <authorList>
            <person name="Yang X."/>
            <person name="Kang M."/>
            <person name="Yang Y."/>
            <person name="Xiong H."/>
            <person name="Wang M."/>
            <person name="Zhang Z."/>
            <person name="Wang Z."/>
            <person name="Wu H."/>
            <person name="Ma T."/>
            <person name="Liu J."/>
            <person name="Xi Z."/>
        </authorList>
    </citation>
    <scope>NUCLEOTIDE SEQUENCE [LARGE SCALE GENOMIC DNA]</scope>
    <source>
        <strain evidence="2">J267</strain>
        <tissue evidence="2">Leaf</tissue>
    </source>
</reference>
<dbReference type="EMBL" id="CM018032">
    <property type="protein sequence ID" value="KAA8546880.1"/>
    <property type="molecule type" value="Genomic_DNA"/>
</dbReference>
<proteinExistence type="predicted"/>
<dbReference type="InterPro" id="IPR000719">
    <property type="entry name" value="Prot_kinase_dom"/>
</dbReference>
<dbReference type="GO" id="GO:0004672">
    <property type="term" value="F:protein kinase activity"/>
    <property type="evidence" value="ECO:0007669"/>
    <property type="project" value="InterPro"/>
</dbReference>
<accession>A0A5J5BY46</accession>
<dbReference type="PANTHER" id="PTHR48003:SF5">
    <property type="entry name" value="OS07G0626500 PROTEIN"/>
    <property type="match status" value="1"/>
</dbReference>
<dbReference type="InterPro" id="IPR011009">
    <property type="entry name" value="Kinase-like_dom_sf"/>
</dbReference>